<organism evidence="10">
    <name type="scientific">Candidatus Paraimprobicoccus trichonymphae</name>
    <dbReference type="NCBI Taxonomy" id="3033793"/>
    <lineage>
        <taxon>Bacteria</taxon>
        <taxon>Bacillati</taxon>
        <taxon>Bacillota</taxon>
        <taxon>Clostridia</taxon>
        <taxon>Candidatus Paraimprobicoccus</taxon>
    </lineage>
</organism>
<dbReference type="PANTHER" id="PTHR42929">
    <property type="entry name" value="INNER MEMBRANE ABC TRANSPORTER PERMEASE PROTEIN YDCU-RELATED-RELATED"/>
    <property type="match status" value="1"/>
</dbReference>
<protein>
    <submittedName>
        <fullName evidence="10">ABC transporter permease</fullName>
    </submittedName>
</protein>
<dbReference type="KEGG" id="ptrh:RsTaC01_0283"/>
<feature type="transmembrane region" description="Helical" evidence="8">
    <location>
        <begin position="56"/>
        <end position="85"/>
    </location>
</feature>
<evidence type="ECO:0000256" key="8">
    <source>
        <dbReference type="RuleBase" id="RU363032"/>
    </source>
</evidence>
<feature type="transmembrane region" description="Helical" evidence="8">
    <location>
        <begin position="97"/>
        <end position="118"/>
    </location>
</feature>
<dbReference type="Proteomes" id="UP001335720">
    <property type="component" value="Chromosome"/>
</dbReference>
<dbReference type="PANTHER" id="PTHR42929:SF1">
    <property type="entry name" value="INNER MEMBRANE ABC TRANSPORTER PERMEASE PROTEIN YDCU-RELATED"/>
    <property type="match status" value="1"/>
</dbReference>
<dbReference type="SUPFAM" id="SSF161098">
    <property type="entry name" value="MetI-like"/>
    <property type="match status" value="1"/>
</dbReference>
<dbReference type="GO" id="GO:0055085">
    <property type="term" value="P:transmembrane transport"/>
    <property type="evidence" value="ECO:0007669"/>
    <property type="project" value="InterPro"/>
</dbReference>
<dbReference type="GO" id="GO:0005886">
    <property type="term" value="C:plasma membrane"/>
    <property type="evidence" value="ECO:0007669"/>
    <property type="project" value="UniProtKB-SubCell"/>
</dbReference>
<comment type="similarity">
    <text evidence="2">Belongs to the binding-protein-dependent transport system permease family. CysTW subfamily.</text>
</comment>
<name>A0AA48KZ45_9FIRM</name>
<keyword evidence="3 8" id="KW-0813">Transport</keyword>
<dbReference type="AlphaFoldDB" id="A0AA48KZ45"/>
<evidence type="ECO:0000256" key="5">
    <source>
        <dbReference type="ARBA" id="ARBA00022692"/>
    </source>
</evidence>
<evidence type="ECO:0000256" key="6">
    <source>
        <dbReference type="ARBA" id="ARBA00022989"/>
    </source>
</evidence>
<dbReference type="InterPro" id="IPR000515">
    <property type="entry name" value="MetI-like"/>
</dbReference>
<feature type="transmembrane region" description="Helical" evidence="8">
    <location>
        <begin position="187"/>
        <end position="212"/>
    </location>
</feature>
<evidence type="ECO:0000256" key="7">
    <source>
        <dbReference type="ARBA" id="ARBA00023136"/>
    </source>
</evidence>
<evidence type="ECO:0000256" key="2">
    <source>
        <dbReference type="ARBA" id="ARBA00007069"/>
    </source>
</evidence>
<dbReference type="CDD" id="cd06261">
    <property type="entry name" value="TM_PBP2"/>
    <property type="match status" value="1"/>
</dbReference>
<evidence type="ECO:0000256" key="4">
    <source>
        <dbReference type="ARBA" id="ARBA00022475"/>
    </source>
</evidence>
<dbReference type="Pfam" id="PF00528">
    <property type="entry name" value="BPD_transp_1"/>
    <property type="match status" value="1"/>
</dbReference>
<proteinExistence type="inferred from homology"/>
<keyword evidence="7 8" id="KW-0472">Membrane</keyword>
<reference evidence="10" key="1">
    <citation type="journal article" date="2023" name="ISME J.">
        <title>Emergence of putative energy parasites within Clostridia revealed by genome analysis of a novel endosymbiotic clade.</title>
        <authorList>
            <person name="Takahashi K."/>
            <person name="Kuwahara H."/>
            <person name="Horikawa Y."/>
            <person name="Izawa K."/>
            <person name="Kato D."/>
            <person name="Inagaki T."/>
            <person name="Yuki M."/>
            <person name="Ohkuma M."/>
            <person name="Hongoh Y."/>
        </authorList>
    </citation>
    <scope>NUCLEOTIDE SEQUENCE</scope>
    <source>
        <strain evidence="10">RsTa-C01</strain>
    </source>
</reference>
<feature type="transmembrane region" description="Helical" evidence="8">
    <location>
        <begin position="245"/>
        <end position="265"/>
    </location>
</feature>
<dbReference type="InterPro" id="IPR035906">
    <property type="entry name" value="MetI-like_sf"/>
</dbReference>
<gene>
    <name evidence="10" type="ORF">RsTaC01_0283</name>
</gene>
<dbReference type="PROSITE" id="PS50928">
    <property type="entry name" value="ABC_TM1"/>
    <property type="match status" value="1"/>
</dbReference>
<evidence type="ECO:0000256" key="1">
    <source>
        <dbReference type="ARBA" id="ARBA00004651"/>
    </source>
</evidence>
<keyword evidence="5 8" id="KW-0812">Transmembrane</keyword>
<evidence type="ECO:0000259" key="9">
    <source>
        <dbReference type="PROSITE" id="PS50928"/>
    </source>
</evidence>
<feature type="transmembrane region" description="Helical" evidence="8">
    <location>
        <begin position="12"/>
        <end position="36"/>
    </location>
</feature>
<sequence length="278" mass="31614">MNFFRIKKINFVLIMLPYILWILLFIVIPMLLIVYYSFTNPEHKFTLENILKTGKFYIVFLKSIWLSMISTVICFILGYPMAYFISKTDEKTQNITIIFLMIPTWMSFLLRTFAWMTILENNGLLNSFLNFLHLPKLYLINTTSAVIIGMVYNFLPYMIIPITTVLSKISKNLIEAAQDLGANKFQILLKIIFPLSLPGIISGVTMVFAPAVSTFVISKMLGGGSNLLIGDLIEMQFLGNFYNPYFGSAISLILIIIIFACLSIMNKFGNKGGKNIIV</sequence>
<comment type="subcellular location">
    <subcellularLocation>
        <location evidence="1 8">Cell membrane</location>
        <topology evidence="1 8">Multi-pass membrane protein</topology>
    </subcellularLocation>
</comment>
<dbReference type="Gene3D" id="1.10.3720.10">
    <property type="entry name" value="MetI-like"/>
    <property type="match status" value="1"/>
</dbReference>
<keyword evidence="4" id="KW-1003">Cell membrane</keyword>
<evidence type="ECO:0000313" key="10">
    <source>
        <dbReference type="EMBL" id="BED92532.1"/>
    </source>
</evidence>
<feature type="transmembrane region" description="Helical" evidence="8">
    <location>
        <begin position="138"/>
        <end position="166"/>
    </location>
</feature>
<evidence type="ECO:0000256" key="3">
    <source>
        <dbReference type="ARBA" id="ARBA00022448"/>
    </source>
</evidence>
<keyword evidence="6 8" id="KW-1133">Transmembrane helix</keyword>
<accession>A0AA48KZ45</accession>
<feature type="domain" description="ABC transmembrane type-1" evidence="9">
    <location>
        <begin position="60"/>
        <end position="265"/>
    </location>
</feature>
<dbReference type="EMBL" id="AP027925">
    <property type="protein sequence ID" value="BED92532.1"/>
    <property type="molecule type" value="Genomic_DNA"/>
</dbReference>